<reference evidence="2" key="1">
    <citation type="journal article" date="2014" name="Front. Microbiol.">
        <title>High frequency of phylogenetically diverse reductive dehalogenase-homologous genes in deep subseafloor sedimentary metagenomes.</title>
        <authorList>
            <person name="Kawai M."/>
            <person name="Futagami T."/>
            <person name="Toyoda A."/>
            <person name="Takaki Y."/>
            <person name="Nishi S."/>
            <person name="Hori S."/>
            <person name="Arai W."/>
            <person name="Tsubouchi T."/>
            <person name="Morono Y."/>
            <person name="Uchiyama I."/>
            <person name="Ito T."/>
            <person name="Fujiyama A."/>
            <person name="Inagaki F."/>
            <person name="Takami H."/>
        </authorList>
    </citation>
    <scope>NUCLEOTIDE SEQUENCE</scope>
    <source>
        <strain evidence="2">Expedition CK06-06</strain>
    </source>
</reference>
<dbReference type="GO" id="GO:1902201">
    <property type="term" value="P:negative regulation of bacterial-type flagellum-dependent cell motility"/>
    <property type="evidence" value="ECO:0007669"/>
    <property type="project" value="TreeGrafter"/>
</dbReference>
<sequence length="75" mass="8551">VLIELFSQLVGASIGNIKLFEKLQRQATTDGLTSLANHKAFYGVLEKELWRSRRYGEQISLIMIDVDNLREINDA</sequence>
<evidence type="ECO:0000259" key="1">
    <source>
        <dbReference type="PROSITE" id="PS50887"/>
    </source>
</evidence>
<dbReference type="GO" id="GO:0043709">
    <property type="term" value="P:cell adhesion involved in single-species biofilm formation"/>
    <property type="evidence" value="ECO:0007669"/>
    <property type="project" value="TreeGrafter"/>
</dbReference>
<evidence type="ECO:0000313" key="2">
    <source>
        <dbReference type="EMBL" id="GAJ19918.1"/>
    </source>
</evidence>
<dbReference type="Gene3D" id="3.30.70.270">
    <property type="match status" value="1"/>
</dbReference>
<dbReference type="GO" id="GO:0005886">
    <property type="term" value="C:plasma membrane"/>
    <property type="evidence" value="ECO:0007669"/>
    <property type="project" value="TreeGrafter"/>
</dbReference>
<dbReference type="Pfam" id="PF00990">
    <property type="entry name" value="GGDEF"/>
    <property type="match status" value="1"/>
</dbReference>
<dbReference type="InterPro" id="IPR029787">
    <property type="entry name" value="Nucleotide_cyclase"/>
</dbReference>
<dbReference type="GO" id="GO:0052621">
    <property type="term" value="F:diguanylate cyclase activity"/>
    <property type="evidence" value="ECO:0007669"/>
    <property type="project" value="TreeGrafter"/>
</dbReference>
<dbReference type="AlphaFoldDB" id="X1UR00"/>
<feature type="domain" description="GGDEF" evidence="1">
    <location>
        <begin position="57"/>
        <end position="75"/>
    </location>
</feature>
<name>X1UR00_9ZZZZ</name>
<dbReference type="PROSITE" id="PS50887">
    <property type="entry name" value="GGDEF"/>
    <property type="match status" value="1"/>
</dbReference>
<feature type="non-terminal residue" evidence="2">
    <location>
        <position position="75"/>
    </location>
</feature>
<dbReference type="InterPro" id="IPR050469">
    <property type="entry name" value="Diguanylate_Cyclase"/>
</dbReference>
<dbReference type="NCBIfam" id="TIGR00254">
    <property type="entry name" value="GGDEF"/>
    <property type="match status" value="1"/>
</dbReference>
<dbReference type="PANTHER" id="PTHR45138:SF9">
    <property type="entry name" value="DIGUANYLATE CYCLASE DGCM-RELATED"/>
    <property type="match status" value="1"/>
</dbReference>
<dbReference type="InterPro" id="IPR000160">
    <property type="entry name" value="GGDEF_dom"/>
</dbReference>
<organism evidence="2">
    <name type="scientific">marine sediment metagenome</name>
    <dbReference type="NCBI Taxonomy" id="412755"/>
    <lineage>
        <taxon>unclassified sequences</taxon>
        <taxon>metagenomes</taxon>
        <taxon>ecological metagenomes</taxon>
    </lineage>
</organism>
<comment type="caution">
    <text evidence="2">The sequence shown here is derived from an EMBL/GenBank/DDBJ whole genome shotgun (WGS) entry which is preliminary data.</text>
</comment>
<gene>
    <name evidence="2" type="ORF">S12H4_62583</name>
</gene>
<proteinExistence type="predicted"/>
<protein>
    <recommendedName>
        <fullName evidence="1">GGDEF domain-containing protein</fullName>
    </recommendedName>
</protein>
<feature type="non-terminal residue" evidence="2">
    <location>
        <position position="1"/>
    </location>
</feature>
<dbReference type="SUPFAM" id="SSF55073">
    <property type="entry name" value="Nucleotide cyclase"/>
    <property type="match status" value="1"/>
</dbReference>
<accession>X1UR00</accession>
<dbReference type="EMBL" id="BARW01042056">
    <property type="protein sequence ID" value="GAJ19918.1"/>
    <property type="molecule type" value="Genomic_DNA"/>
</dbReference>
<dbReference type="InterPro" id="IPR043128">
    <property type="entry name" value="Rev_trsase/Diguanyl_cyclase"/>
</dbReference>
<dbReference type="PANTHER" id="PTHR45138">
    <property type="entry name" value="REGULATORY COMPONENTS OF SENSORY TRANSDUCTION SYSTEM"/>
    <property type="match status" value="1"/>
</dbReference>